<feature type="non-terminal residue" evidence="2">
    <location>
        <position position="227"/>
    </location>
</feature>
<comment type="caution">
    <text evidence="2">The sequence shown here is derived from an EMBL/GenBank/DDBJ whole genome shotgun (WGS) entry which is preliminary data.</text>
</comment>
<keyword evidence="1" id="KW-0472">Membrane</keyword>
<name>A0AAU9X1H2_9CNID</name>
<feature type="transmembrane region" description="Helical" evidence="1">
    <location>
        <begin position="117"/>
        <end position="145"/>
    </location>
</feature>
<keyword evidence="1" id="KW-0812">Transmembrane</keyword>
<evidence type="ECO:0000313" key="3">
    <source>
        <dbReference type="Proteomes" id="UP001159428"/>
    </source>
</evidence>
<keyword evidence="3" id="KW-1185">Reference proteome</keyword>
<protein>
    <recommendedName>
        <fullName evidence="4">Peptidase M28 domain-containing protein</fullName>
    </recommendedName>
</protein>
<gene>
    <name evidence="2" type="ORF">PMEA_00015032</name>
</gene>
<proteinExistence type="predicted"/>
<dbReference type="Gene3D" id="3.40.630.10">
    <property type="entry name" value="Zn peptidases"/>
    <property type="match status" value="1"/>
</dbReference>
<dbReference type="EMBL" id="CALNXJ010000027">
    <property type="protein sequence ID" value="CAH3133359.1"/>
    <property type="molecule type" value="Genomic_DNA"/>
</dbReference>
<evidence type="ECO:0000313" key="2">
    <source>
        <dbReference type="EMBL" id="CAH3133359.1"/>
    </source>
</evidence>
<dbReference type="Proteomes" id="UP001159428">
    <property type="component" value="Unassembled WGS sequence"/>
</dbReference>
<feature type="transmembrane region" description="Helical" evidence="1">
    <location>
        <begin position="77"/>
        <end position="96"/>
    </location>
</feature>
<evidence type="ECO:0000256" key="1">
    <source>
        <dbReference type="SAM" id="Phobius"/>
    </source>
</evidence>
<dbReference type="AlphaFoldDB" id="A0AAU9X1H2"/>
<feature type="transmembrane region" description="Helical" evidence="1">
    <location>
        <begin position="165"/>
        <end position="182"/>
    </location>
</feature>
<reference evidence="2 3" key="1">
    <citation type="submission" date="2022-05" db="EMBL/GenBank/DDBJ databases">
        <authorList>
            <consortium name="Genoscope - CEA"/>
            <person name="William W."/>
        </authorList>
    </citation>
    <scope>NUCLEOTIDE SEQUENCE [LARGE SCALE GENOMIC DNA]</scope>
</reference>
<accession>A0AAU9X1H2</accession>
<evidence type="ECO:0008006" key="4">
    <source>
        <dbReference type="Google" id="ProtNLM"/>
    </source>
</evidence>
<sequence length="227" mass="25504">MDLAYIANGYVYHTNYDTPAAVTPGSIQRAGDNILALVKSIVNSPFLADPGEYHHGSMVFFNFLGIFVVHYPERIGLVINLTSAFVAVLCLMKKFLHFPAKRTIFEEGKVLRLSSGVGDLIISLFILLLSWIVGTSFSVAVGVLLTYSGHSLTWYCQSWHYTQHHLYWALVWFIFSLRSLLWQRKKGKSCVREERRQHSSQGRAGTQTPPDVFISVLCAFGVVLLTS</sequence>
<organism evidence="2 3">
    <name type="scientific">Pocillopora meandrina</name>
    <dbReference type="NCBI Taxonomy" id="46732"/>
    <lineage>
        <taxon>Eukaryota</taxon>
        <taxon>Metazoa</taxon>
        <taxon>Cnidaria</taxon>
        <taxon>Anthozoa</taxon>
        <taxon>Hexacorallia</taxon>
        <taxon>Scleractinia</taxon>
        <taxon>Astrocoeniina</taxon>
        <taxon>Pocilloporidae</taxon>
        <taxon>Pocillopora</taxon>
    </lineage>
</organism>
<keyword evidence="1" id="KW-1133">Transmembrane helix</keyword>